<feature type="transmembrane region" description="Helical" evidence="2">
    <location>
        <begin position="63"/>
        <end position="80"/>
    </location>
</feature>
<dbReference type="EMBL" id="JARPTC010000005">
    <property type="protein sequence ID" value="MDO7786488.1"/>
    <property type="molecule type" value="Genomic_DNA"/>
</dbReference>
<organism evidence="3 4">
    <name type="scientific">Desulforamulus aquiferis</name>
    <dbReference type="NCBI Taxonomy" id="1397668"/>
    <lineage>
        <taxon>Bacteria</taxon>
        <taxon>Bacillati</taxon>
        <taxon>Bacillota</taxon>
        <taxon>Clostridia</taxon>
        <taxon>Eubacteriales</taxon>
        <taxon>Peptococcaceae</taxon>
        <taxon>Desulforamulus</taxon>
    </lineage>
</organism>
<dbReference type="Pfam" id="PF07758">
    <property type="entry name" value="DUF1614"/>
    <property type="match status" value="1"/>
</dbReference>
<gene>
    <name evidence="3" type="ORF">P6N53_04540</name>
</gene>
<comment type="caution">
    <text evidence="3">The sequence shown here is derived from an EMBL/GenBank/DDBJ whole genome shotgun (WGS) entry which is preliminary data.</text>
</comment>
<keyword evidence="2" id="KW-1133">Transmembrane helix</keyword>
<evidence type="ECO:0000256" key="2">
    <source>
        <dbReference type="SAM" id="Phobius"/>
    </source>
</evidence>
<dbReference type="RefSeq" id="WP_304541525.1">
    <property type="nucleotide sequence ID" value="NZ_JARPTC010000005.1"/>
</dbReference>
<evidence type="ECO:0000313" key="3">
    <source>
        <dbReference type="EMBL" id="MDO7786488.1"/>
    </source>
</evidence>
<protein>
    <submittedName>
        <fullName evidence="3">DUF1614 domain-containing protein</fullName>
    </submittedName>
</protein>
<reference evidence="3" key="2">
    <citation type="submission" date="2023-03" db="EMBL/GenBank/DDBJ databases">
        <authorList>
            <person name="Zhang Z."/>
        </authorList>
    </citation>
    <scope>NUCLEOTIDE SEQUENCE</scope>
    <source>
        <strain evidence="3">DSA</strain>
    </source>
</reference>
<feature type="compositionally biased region" description="Basic and acidic residues" evidence="1">
    <location>
        <begin position="226"/>
        <end position="260"/>
    </location>
</feature>
<reference evidence="3" key="1">
    <citation type="journal article" date="2023" name="J. Hazard. Mater.">
        <title>Anaerobic biodegradation of pyrene and benzo[a]pyrene by a new sulfate-reducing Desulforamulus aquiferis strain DSA.</title>
        <authorList>
            <person name="Zhang Z."/>
            <person name="Sun J."/>
            <person name="Gong X."/>
            <person name="Wang C."/>
            <person name="Wang H."/>
        </authorList>
    </citation>
    <scope>NUCLEOTIDE SEQUENCE</scope>
    <source>
        <strain evidence="3">DSA</strain>
    </source>
</reference>
<keyword evidence="2" id="KW-0472">Membrane</keyword>
<feature type="region of interest" description="Disordered" evidence="1">
    <location>
        <begin position="207"/>
        <end position="260"/>
    </location>
</feature>
<sequence>MDRFPLGLIVLIAVSVLIFFGFAQRALDRMRLSDKGALAVILAIIVGSFINIPIPGARVPLEINLGGALVPLGLAIYLLARAGTGKEVTRALIATGLTAVIIWFIGSRLMAGLPEPGGRFGILDTLYVYPIIAAVVAYIAGRSRRSAFIGATLGVILVDVANYYYLLQNNATNALKSIGGAGAFDAIVISGIFAILLADLIGETRERLQGGPSSEGKPEALLAGLRKPELRKKEKRDKETEEKRENPRGREREEVDRYED</sequence>
<feature type="transmembrane region" description="Helical" evidence="2">
    <location>
        <begin position="36"/>
        <end position="57"/>
    </location>
</feature>
<keyword evidence="4" id="KW-1185">Reference proteome</keyword>
<evidence type="ECO:0000256" key="1">
    <source>
        <dbReference type="SAM" id="MobiDB-lite"/>
    </source>
</evidence>
<dbReference type="Proteomes" id="UP001172911">
    <property type="component" value="Unassembled WGS sequence"/>
</dbReference>
<accession>A0AAW7Z9U1</accession>
<dbReference type="AlphaFoldDB" id="A0AAW7Z9U1"/>
<feature type="transmembrane region" description="Helical" evidence="2">
    <location>
        <begin position="92"/>
        <end position="111"/>
    </location>
</feature>
<proteinExistence type="predicted"/>
<feature type="transmembrane region" description="Helical" evidence="2">
    <location>
        <begin position="178"/>
        <end position="198"/>
    </location>
</feature>
<name>A0AAW7Z9U1_9FIRM</name>
<keyword evidence="2" id="KW-0812">Transmembrane</keyword>
<feature type="transmembrane region" description="Helical" evidence="2">
    <location>
        <begin position="147"/>
        <end position="166"/>
    </location>
</feature>
<evidence type="ECO:0000313" key="4">
    <source>
        <dbReference type="Proteomes" id="UP001172911"/>
    </source>
</evidence>
<feature type="transmembrane region" description="Helical" evidence="2">
    <location>
        <begin position="117"/>
        <end position="140"/>
    </location>
</feature>
<dbReference type="InterPro" id="IPR011672">
    <property type="entry name" value="DUF1614"/>
</dbReference>
<feature type="transmembrane region" description="Helical" evidence="2">
    <location>
        <begin position="6"/>
        <end position="24"/>
    </location>
</feature>